<dbReference type="Gene3D" id="3.30.70.2190">
    <property type="match status" value="1"/>
</dbReference>
<dbReference type="GO" id="GO:0071949">
    <property type="term" value="F:FAD binding"/>
    <property type="evidence" value="ECO:0007669"/>
    <property type="project" value="InterPro"/>
</dbReference>
<dbReference type="InterPro" id="IPR016166">
    <property type="entry name" value="FAD-bd_PCMH"/>
</dbReference>
<dbReference type="Pfam" id="PF02913">
    <property type="entry name" value="FAD-oxidase_C"/>
    <property type="match status" value="1"/>
</dbReference>
<dbReference type="Gene3D" id="1.10.45.10">
    <property type="entry name" value="Vanillyl-alcohol Oxidase, Chain A, domain 4"/>
    <property type="match status" value="1"/>
</dbReference>
<dbReference type="InterPro" id="IPR016164">
    <property type="entry name" value="FAD-linked_Oxase-like_C"/>
</dbReference>
<dbReference type="Gene3D" id="3.30.465.10">
    <property type="match status" value="1"/>
</dbReference>
<dbReference type="InterPro" id="IPR016167">
    <property type="entry name" value="FAD-bd_PCMH_sub1"/>
</dbReference>
<dbReference type="InterPro" id="IPR016169">
    <property type="entry name" value="FAD-bd_PCMH_sub2"/>
</dbReference>
<dbReference type="EMBL" id="QFYR01000001">
    <property type="protein sequence ID" value="RAK56754.1"/>
    <property type="molecule type" value="Genomic_DNA"/>
</dbReference>
<dbReference type="Gene3D" id="3.30.43.10">
    <property type="entry name" value="Uridine Diphospho-n-acetylenolpyruvylglucosamine Reductase, domain 2"/>
    <property type="match status" value="1"/>
</dbReference>
<comment type="caution">
    <text evidence="6">The sequence shown here is derived from an EMBL/GenBank/DDBJ whole genome shotgun (WGS) entry which is preliminary data.</text>
</comment>
<dbReference type="OrthoDB" id="9809290at2"/>
<evidence type="ECO:0000256" key="2">
    <source>
        <dbReference type="ARBA" id="ARBA00008000"/>
    </source>
</evidence>
<evidence type="ECO:0000256" key="4">
    <source>
        <dbReference type="ARBA" id="ARBA00022827"/>
    </source>
</evidence>
<name>A0A328ATC7_9CAUL</name>
<protein>
    <submittedName>
        <fullName evidence="6">Hydroxyacid dehydrogenase</fullName>
    </submittedName>
</protein>
<evidence type="ECO:0000256" key="3">
    <source>
        <dbReference type="ARBA" id="ARBA00022630"/>
    </source>
</evidence>
<evidence type="ECO:0000313" key="7">
    <source>
        <dbReference type="Proteomes" id="UP000249725"/>
    </source>
</evidence>
<feature type="domain" description="FAD-binding PCMH-type" evidence="5">
    <location>
        <begin position="40"/>
        <end position="218"/>
    </location>
</feature>
<dbReference type="SUPFAM" id="SSF56176">
    <property type="entry name" value="FAD-binding/transporter-associated domain-like"/>
    <property type="match status" value="1"/>
</dbReference>
<proteinExistence type="inferred from homology"/>
<evidence type="ECO:0000313" key="6">
    <source>
        <dbReference type="EMBL" id="RAK56754.1"/>
    </source>
</evidence>
<evidence type="ECO:0000259" key="5">
    <source>
        <dbReference type="PROSITE" id="PS51387"/>
    </source>
</evidence>
<dbReference type="GO" id="GO:0022904">
    <property type="term" value="P:respiratory electron transport chain"/>
    <property type="evidence" value="ECO:0007669"/>
    <property type="project" value="TreeGrafter"/>
</dbReference>
<dbReference type="GO" id="GO:0003824">
    <property type="term" value="F:catalytic activity"/>
    <property type="evidence" value="ECO:0007669"/>
    <property type="project" value="InterPro"/>
</dbReference>
<dbReference type="SUPFAM" id="SSF55103">
    <property type="entry name" value="FAD-linked oxidases, C-terminal domain"/>
    <property type="match status" value="1"/>
</dbReference>
<dbReference type="InterPro" id="IPR006094">
    <property type="entry name" value="Oxid_FAD_bind_N"/>
</dbReference>
<keyword evidence="3" id="KW-0285">Flavoprotein</keyword>
<comment type="similarity">
    <text evidence="2">Belongs to the FAD-binding oxidoreductase/transferase type 4 family.</text>
</comment>
<accession>A0A328ATC7</accession>
<dbReference type="InterPro" id="IPR051264">
    <property type="entry name" value="FAD-oxidored/transferase_4"/>
</dbReference>
<dbReference type="AlphaFoldDB" id="A0A328ATC7"/>
<dbReference type="RefSeq" id="WP_111513105.1">
    <property type="nucleotide sequence ID" value="NZ_QFYR01000001.1"/>
</dbReference>
<dbReference type="InterPro" id="IPR004113">
    <property type="entry name" value="FAD-bd_oxidored_4_C"/>
</dbReference>
<dbReference type="InterPro" id="IPR016171">
    <property type="entry name" value="Vanillyl_alc_oxidase_C-sub2"/>
</dbReference>
<keyword evidence="7" id="KW-1185">Reference proteome</keyword>
<evidence type="ECO:0000256" key="1">
    <source>
        <dbReference type="ARBA" id="ARBA00001974"/>
    </source>
</evidence>
<dbReference type="PANTHER" id="PTHR43716:SF2">
    <property type="entry name" value="BLL6224 PROTEIN"/>
    <property type="match status" value="1"/>
</dbReference>
<organism evidence="6 7">
    <name type="scientific">Phenylobacterium deserti</name>
    <dbReference type="NCBI Taxonomy" id="1914756"/>
    <lineage>
        <taxon>Bacteria</taxon>
        <taxon>Pseudomonadati</taxon>
        <taxon>Pseudomonadota</taxon>
        <taxon>Alphaproteobacteria</taxon>
        <taxon>Caulobacterales</taxon>
        <taxon>Caulobacteraceae</taxon>
        <taxon>Phenylobacterium</taxon>
    </lineage>
</organism>
<dbReference type="PROSITE" id="PS51387">
    <property type="entry name" value="FAD_PCMH"/>
    <property type="match status" value="1"/>
</dbReference>
<dbReference type="FunFam" id="1.10.45.10:FF:000001">
    <property type="entry name" value="D-lactate dehydrogenase mitochondrial"/>
    <property type="match status" value="1"/>
</dbReference>
<dbReference type="Proteomes" id="UP000249725">
    <property type="component" value="Unassembled WGS sequence"/>
</dbReference>
<dbReference type="PANTHER" id="PTHR43716">
    <property type="entry name" value="D-2-HYDROXYGLUTARATE DEHYDROGENASE, MITOCHONDRIAL"/>
    <property type="match status" value="1"/>
</dbReference>
<dbReference type="Pfam" id="PF01565">
    <property type="entry name" value="FAD_binding_4"/>
    <property type="match status" value="1"/>
</dbReference>
<gene>
    <name evidence="6" type="ORF">DJ018_01915</name>
</gene>
<sequence length="470" mass="50021">MTVPVPADVLSRLKAVLGEGGWSQDPDRLAPKLVEWRGRWTGESPLLALPKTTEEVAAVVGICFEAGVPITTQGGNTGLVGGQIPRGEILLSTERMRAIRDVEPYDDVLVAEAGVKLAEVHEAAAAVRRRFPLGLASEGSATVGGAVSTNAGGTQVLRYGMMRNLVLGLEAVLPNGEIWNGLKRLRKDNTGYDLKQLLIGGEGTLGVVTAAALKLYPVMASRAVAFIGLESPADAIKLLARAKEETGGAVEAFELLARIGIEFAVKNVPGTRDPLPEAHPWYVLAEFSSGEAGSAEAAMERFLSQALEDGLVRDAVVAQTEGQAKALWAIREDQSVAQKPEGVIWKHDVAVPVSQVADFIARANAAVLDVAPRARILAFGHVGDGNIHYDVVQPESGAADPEHSARREEGMLRVHDIAASMSGSISAEHGLGVMKTAEALRYKAPVEVEVMRAIRNAMDPKRIMNPRVLF</sequence>
<keyword evidence="4" id="KW-0274">FAD</keyword>
<reference evidence="7" key="1">
    <citation type="submission" date="2018-05" db="EMBL/GenBank/DDBJ databases">
        <authorList>
            <person name="Li X."/>
        </authorList>
    </citation>
    <scope>NUCLEOTIDE SEQUENCE [LARGE SCALE GENOMIC DNA]</scope>
    <source>
        <strain evidence="7">YIM 73061</strain>
    </source>
</reference>
<dbReference type="Gene3D" id="3.30.70.2740">
    <property type="match status" value="1"/>
</dbReference>
<dbReference type="InterPro" id="IPR036318">
    <property type="entry name" value="FAD-bd_PCMH-like_sf"/>
</dbReference>
<comment type="cofactor">
    <cofactor evidence="1">
        <name>FAD</name>
        <dbReference type="ChEBI" id="CHEBI:57692"/>
    </cofactor>
</comment>